<proteinExistence type="predicted"/>
<organism evidence="4 5">
    <name type="scientific">Colletotrichum higginsianum</name>
    <dbReference type="NCBI Taxonomy" id="80884"/>
    <lineage>
        <taxon>Eukaryota</taxon>
        <taxon>Fungi</taxon>
        <taxon>Dikarya</taxon>
        <taxon>Ascomycota</taxon>
        <taxon>Pezizomycotina</taxon>
        <taxon>Sordariomycetes</taxon>
        <taxon>Hypocreomycetidae</taxon>
        <taxon>Glomerellales</taxon>
        <taxon>Glomerellaceae</taxon>
        <taxon>Colletotrichum</taxon>
        <taxon>Colletotrichum destructivum species complex</taxon>
    </lineage>
</organism>
<dbReference type="InterPro" id="IPR036864">
    <property type="entry name" value="Zn2-C6_fun-type_DNA-bd_sf"/>
</dbReference>
<feature type="domain" description="Zn(2)-C6 fungal-type" evidence="3">
    <location>
        <begin position="19"/>
        <end position="48"/>
    </location>
</feature>
<dbReference type="AlphaFoldDB" id="A0A4T0WB99"/>
<protein>
    <recommendedName>
        <fullName evidence="3">Zn(2)-C6 fungal-type domain-containing protein</fullName>
    </recommendedName>
</protein>
<name>A0A4T0WB99_9PEZI</name>
<dbReference type="GO" id="GO:0008270">
    <property type="term" value="F:zinc ion binding"/>
    <property type="evidence" value="ECO:0007669"/>
    <property type="project" value="InterPro"/>
</dbReference>
<sequence>MVGEQPPRKTLAVPPVKSACTSCRASRARCSGGSPCARCLRMERQCIFTPSHRGLRQTRSSTGLHNHAQRVIDSIVNESRSSSQHTALGPDIADTADAGPGGESFSGFLPTLFDDDLDAFQFDDIFQGGSEADLDNFFANIFSAPSFPRGSPHDAATTIAPLNEEFISQYRSHVEILSGYYRLIHPVFPILPPPLEDGSASLTDVHVQEDIQLAASSPLMLALHALLILIPDPGSDETFSEDERQSRASVSQTLFQRALEALELTSQTQIAGVGLLSVSNFHPHVPRESETPLACCVLGLYQYLHPGDLQEMTALSWRAFDMLTSLCLDGKAETSGRFAESLRRTWWMSYLCVCNATIVNCKPFPKTVNINNVRVPYPATENTSELWVHYIRAEEALVAATLLLVALLRGFASESEVSAFHRDIGILDRVILHQLGSVGSHGTAGSDLLDSPEARLAVCLRTTGRARLMSARIKLHRYRAFMGHPRILKRFAAVTPMQSSERGSAIDTRRGEEFSGRAAQMFPFSSEHSHRVCLESATAIAHGFDRLRSLGIRATPTACSSNLAGFTLMMISHFQTSTPGAAGSEVTRQEVQRLCKEGVDAAIGALGQFSGHFGFVKALKDQLLTAFAACESLSGTPNG</sequence>
<dbReference type="Gene3D" id="4.10.240.10">
    <property type="entry name" value="Zn(2)-C6 fungal-type DNA-binding domain"/>
    <property type="match status" value="1"/>
</dbReference>
<dbReference type="PANTHER" id="PTHR47431:SF5">
    <property type="entry name" value="ZN(II)2CYS6 TRANSCRIPTION FACTOR (EUROFUNG)"/>
    <property type="match status" value="1"/>
</dbReference>
<keyword evidence="1" id="KW-0539">Nucleus</keyword>
<evidence type="ECO:0000256" key="1">
    <source>
        <dbReference type="ARBA" id="ARBA00023242"/>
    </source>
</evidence>
<evidence type="ECO:0000313" key="4">
    <source>
        <dbReference type="EMBL" id="TID02306.1"/>
    </source>
</evidence>
<evidence type="ECO:0000256" key="2">
    <source>
        <dbReference type="SAM" id="MobiDB-lite"/>
    </source>
</evidence>
<evidence type="ECO:0000259" key="3">
    <source>
        <dbReference type="PROSITE" id="PS50048"/>
    </source>
</evidence>
<reference evidence="4 5" key="1">
    <citation type="journal article" date="2019" name="Genome Biol. Evol.">
        <title>Genomic Plasticity Mediated by Transposable Elements in the Plant Pathogenic Fungus Colletotrichum higginsianum.</title>
        <authorList>
            <person name="Tsushima A."/>
            <person name="Gan P."/>
            <person name="Kumakura N."/>
            <person name="Narusaka M."/>
            <person name="Takano Y."/>
            <person name="Narusaka Y."/>
            <person name="Shirasu K."/>
        </authorList>
    </citation>
    <scope>NUCLEOTIDE SEQUENCE [LARGE SCALE GENOMIC DNA]</scope>
    <source>
        <strain evidence="4 5">MAFF305635-RFP</strain>
    </source>
</reference>
<dbReference type="Proteomes" id="UP000305883">
    <property type="component" value="Unassembled WGS sequence"/>
</dbReference>
<accession>A0A4T0WB99</accession>
<dbReference type="InterPro" id="IPR001138">
    <property type="entry name" value="Zn2Cys6_DnaBD"/>
</dbReference>
<dbReference type="EMBL" id="MWPZ01000003">
    <property type="protein sequence ID" value="TID02306.1"/>
    <property type="molecule type" value="Genomic_DNA"/>
</dbReference>
<dbReference type="CDD" id="cd00067">
    <property type="entry name" value="GAL4"/>
    <property type="match status" value="1"/>
</dbReference>
<dbReference type="PROSITE" id="PS50048">
    <property type="entry name" value="ZN2_CY6_FUNGAL_2"/>
    <property type="match status" value="1"/>
</dbReference>
<dbReference type="GO" id="GO:0000981">
    <property type="term" value="F:DNA-binding transcription factor activity, RNA polymerase II-specific"/>
    <property type="evidence" value="ECO:0007669"/>
    <property type="project" value="InterPro"/>
</dbReference>
<dbReference type="CDD" id="cd12148">
    <property type="entry name" value="fungal_TF_MHR"/>
    <property type="match status" value="1"/>
</dbReference>
<dbReference type="PROSITE" id="PS00463">
    <property type="entry name" value="ZN2_CY6_FUNGAL_1"/>
    <property type="match status" value="1"/>
</dbReference>
<evidence type="ECO:0000313" key="5">
    <source>
        <dbReference type="Proteomes" id="UP000305883"/>
    </source>
</evidence>
<dbReference type="Pfam" id="PF00172">
    <property type="entry name" value="Zn_clus"/>
    <property type="match status" value="1"/>
</dbReference>
<feature type="region of interest" description="Disordered" evidence="2">
    <location>
        <begin position="79"/>
        <end position="100"/>
    </location>
</feature>
<dbReference type="SUPFAM" id="SSF57701">
    <property type="entry name" value="Zn2/Cys6 DNA-binding domain"/>
    <property type="match status" value="1"/>
</dbReference>
<dbReference type="PANTHER" id="PTHR47431">
    <property type="entry name" value="ZN(II)2CYS6 TRANSCRIPTION FACTOR (EUROFUNG)-RELATED"/>
    <property type="match status" value="1"/>
</dbReference>
<comment type="caution">
    <text evidence="4">The sequence shown here is derived from an EMBL/GenBank/DDBJ whole genome shotgun (WGS) entry which is preliminary data.</text>
</comment>
<gene>
    <name evidence="4" type="ORF">CH35J_003684</name>
</gene>
<dbReference type="SMART" id="SM00066">
    <property type="entry name" value="GAL4"/>
    <property type="match status" value="1"/>
</dbReference>
<dbReference type="OrthoDB" id="2123952at2759"/>